<dbReference type="InterPro" id="IPR023578">
    <property type="entry name" value="Ras_GEF_dom_sf"/>
</dbReference>
<dbReference type="GO" id="GO:0007264">
    <property type="term" value="P:small GTPase-mediated signal transduction"/>
    <property type="evidence" value="ECO:0007669"/>
    <property type="project" value="InterPro"/>
</dbReference>
<keyword evidence="1" id="KW-0344">Guanine-nucleotide releasing factor</keyword>
<dbReference type="Proteomes" id="UP000193920">
    <property type="component" value="Unassembled WGS sequence"/>
</dbReference>
<accession>A0A1Y2BRN3</accession>
<proteinExistence type="predicted"/>
<dbReference type="InterPro" id="IPR036964">
    <property type="entry name" value="RASGEF_cat_dom_sf"/>
</dbReference>
<dbReference type="GO" id="GO:0005085">
    <property type="term" value="F:guanyl-nucleotide exchange factor activity"/>
    <property type="evidence" value="ECO:0007669"/>
    <property type="project" value="UniProtKB-KW"/>
</dbReference>
<evidence type="ECO:0000313" key="3">
    <source>
        <dbReference type="EMBL" id="ORY36795.1"/>
    </source>
</evidence>
<dbReference type="STRING" id="1754190.A0A1Y2BRN3"/>
<reference evidence="3 4" key="1">
    <citation type="submission" date="2016-08" db="EMBL/GenBank/DDBJ databases">
        <title>A Parts List for Fungal Cellulosomes Revealed by Comparative Genomics.</title>
        <authorList>
            <consortium name="DOE Joint Genome Institute"/>
            <person name="Haitjema C.H."/>
            <person name="Gilmore S.P."/>
            <person name="Henske J.K."/>
            <person name="Solomon K.V."/>
            <person name="De Groot R."/>
            <person name="Kuo A."/>
            <person name="Mondo S.J."/>
            <person name="Salamov A.A."/>
            <person name="Labutti K."/>
            <person name="Zhao Z."/>
            <person name="Chiniquy J."/>
            <person name="Barry K."/>
            <person name="Brewer H.M."/>
            <person name="Purvine S.O."/>
            <person name="Wright A.T."/>
            <person name="Boxma B."/>
            <person name="Van Alen T."/>
            <person name="Hackstein J.H."/>
            <person name="Baker S.E."/>
            <person name="Grigoriev I.V."/>
            <person name="O'Malley M.A."/>
        </authorList>
    </citation>
    <scope>NUCLEOTIDE SEQUENCE [LARGE SCALE GENOMIC DNA]</scope>
    <source>
        <strain evidence="3 4">G1</strain>
    </source>
</reference>
<dbReference type="PROSITE" id="PS50009">
    <property type="entry name" value="RASGEF_CAT"/>
    <property type="match status" value="1"/>
</dbReference>
<dbReference type="AlphaFoldDB" id="A0A1Y2BRN3"/>
<keyword evidence="4" id="KW-1185">Reference proteome</keyword>
<protein>
    <recommendedName>
        <fullName evidence="2">Ras-GEF domain-containing protein</fullName>
    </recommendedName>
</protein>
<dbReference type="SUPFAM" id="SSF48366">
    <property type="entry name" value="Ras GEF"/>
    <property type="match status" value="1"/>
</dbReference>
<evidence type="ECO:0000313" key="4">
    <source>
        <dbReference type="Proteomes" id="UP000193920"/>
    </source>
</evidence>
<dbReference type="Gene3D" id="1.10.840.10">
    <property type="entry name" value="Ras guanine-nucleotide exchange factors catalytic domain"/>
    <property type="match status" value="1"/>
</dbReference>
<dbReference type="Pfam" id="PF00617">
    <property type="entry name" value="RasGEF"/>
    <property type="match status" value="1"/>
</dbReference>
<dbReference type="Gene3D" id="1.20.870.10">
    <property type="entry name" value="Son of sevenless (SoS) protein Chain: S domain 1"/>
    <property type="match status" value="1"/>
</dbReference>
<comment type="caution">
    <text evidence="3">The sequence shown here is derived from an EMBL/GenBank/DDBJ whole genome shotgun (WGS) entry which is preliminary data.</text>
</comment>
<name>A0A1Y2BRN3_9FUNG</name>
<gene>
    <name evidence="3" type="ORF">LY90DRAFT_57942</name>
</gene>
<evidence type="ECO:0000256" key="1">
    <source>
        <dbReference type="PROSITE-ProRule" id="PRU00168"/>
    </source>
</evidence>
<dbReference type="EMBL" id="MCOG01000146">
    <property type="protein sequence ID" value="ORY36795.1"/>
    <property type="molecule type" value="Genomic_DNA"/>
</dbReference>
<organism evidence="3 4">
    <name type="scientific">Neocallimastix californiae</name>
    <dbReference type="NCBI Taxonomy" id="1754190"/>
    <lineage>
        <taxon>Eukaryota</taxon>
        <taxon>Fungi</taxon>
        <taxon>Fungi incertae sedis</taxon>
        <taxon>Chytridiomycota</taxon>
        <taxon>Chytridiomycota incertae sedis</taxon>
        <taxon>Neocallimastigomycetes</taxon>
        <taxon>Neocallimastigales</taxon>
        <taxon>Neocallimastigaceae</taxon>
        <taxon>Neocallimastix</taxon>
    </lineage>
</organism>
<feature type="domain" description="Ras-GEF" evidence="2">
    <location>
        <begin position="129"/>
        <end position="164"/>
    </location>
</feature>
<evidence type="ECO:0000259" key="2">
    <source>
        <dbReference type="PROSITE" id="PS50009"/>
    </source>
</evidence>
<sequence length="164" mass="18856">MLEQENEVKESMPHIEDLDIDTNADNQIPNDKTFNKMISSSTITDPGNANIECENYYVSVNKSNTLPITNSTHLSEKRLSEVEEQDKKKSIDEIQELFRNTNKVTRTNLDDCMCSPNTSDVNINIFEVDPKDIARQMCLMNARIFKQITQDELLSLAWNKPNKK</sequence>
<dbReference type="InterPro" id="IPR001895">
    <property type="entry name" value="RASGEF_cat_dom"/>
</dbReference>